<keyword evidence="2" id="KW-1185">Reference proteome</keyword>
<evidence type="ECO:0000313" key="1">
    <source>
        <dbReference type="EMBL" id="WVY97476.1"/>
    </source>
</evidence>
<proteinExistence type="predicted"/>
<dbReference type="AlphaFoldDB" id="A0AAQ3MUW3"/>
<evidence type="ECO:0000313" key="2">
    <source>
        <dbReference type="Proteomes" id="UP001374535"/>
    </source>
</evidence>
<dbReference type="Proteomes" id="UP001374535">
    <property type="component" value="Chromosome 9"/>
</dbReference>
<organism evidence="1 2">
    <name type="scientific">Vigna mungo</name>
    <name type="common">Black gram</name>
    <name type="synonym">Phaseolus mungo</name>
    <dbReference type="NCBI Taxonomy" id="3915"/>
    <lineage>
        <taxon>Eukaryota</taxon>
        <taxon>Viridiplantae</taxon>
        <taxon>Streptophyta</taxon>
        <taxon>Embryophyta</taxon>
        <taxon>Tracheophyta</taxon>
        <taxon>Spermatophyta</taxon>
        <taxon>Magnoliopsida</taxon>
        <taxon>eudicotyledons</taxon>
        <taxon>Gunneridae</taxon>
        <taxon>Pentapetalae</taxon>
        <taxon>rosids</taxon>
        <taxon>fabids</taxon>
        <taxon>Fabales</taxon>
        <taxon>Fabaceae</taxon>
        <taxon>Papilionoideae</taxon>
        <taxon>50 kb inversion clade</taxon>
        <taxon>NPAAA clade</taxon>
        <taxon>indigoferoid/millettioid clade</taxon>
        <taxon>Phaseoleae</taxon>
        <taxon>Vigna</taxon>
    </lineage>
</organism>
<dbReference type="EMBL" id="CP144692">
    <property type="protein sequence ID" value="WVY97476.1"/>
    <property type="molecule type" value="Genomic_DNA"/>
</dbReference>
<reference evidence="1 2" key="1">
    <citation type="journal article" date="2023" name="Life. Sci Alliance">
        <title>Evolutionary insights into 3D genome organization and epigenetic landscape of Vigna mungo.</title>
        <authorList>
            <person name="Junaid A."/>
            <person name="Singh B."/>
            <person name="Bhatia S."/>
        </authorList>
    </citation>
    <scope>NUCLEOTIDE SEQUENCE [LARGE SCALE GENOMIC DNA]</scope>
    <source>
        <strain evidence="1">Urdbean</strain>
    </source>
</reference>
<accession>A0AAQ3MUW3</accession>
<name>A0AAQ3MUW3_VIGMU</name>
<protein>
    <submittedName>
        <fullName evidence="1">Uncharacterized protein</fullName>
    </submittedName>
</protein>
<sequence length="112" mass="13012">MEFVYTYMYTQLQLASIQLQKHKPIFEFSYIQLASLAKLAAVNSSSRSSSSTGISDGLVHYAKTNRQHNHKFCIHKILHKVPMRSNLITNIPPLKQQEYKREILALNSIHYY</sequence>
<gene>
    <name evidence="1" type="ORF">V8G54_029627</name>
</gene>